<sequence>MPTYKKPKNYKMRVIQALMLSTLLLAEAAPVAVQAHSTSNSPRIELVQTHIENYNQTHIYNIEAAAARRLEEEEEERALEEAAKKEDEGESGSDTVDDSEADHDEEEEIDEQEPEVRTNRNLDLPRVPVIQASGFQPLAVPWTGIGTTDNPFQIGSLEQLENLREYTTDGYYFELIADLDFLGEQILPFPDFEGSLNGNGHSIRNFNISSSANFLGLFRSTTVGSVIRNLNIENASVQGTGLSTHSVGVLAGQVAGDLFDIHVTVSEVRSSGENVGGIAGAQVRAGTARASQITNVSFSNDNSTNEGIVAGRPFTSSVTGSSFTGGLFGFTEFATLTDCWTDTKVTGLDSVGGLVGESNGRITGTATTETGRTSEYMSRALGDVTGRNRVGGLVGDATAPITLSHVGENNPLIATDTQSIIIATGSDVGGLVGRAEAGATITWTYAVVSVQGGASNIGGLVGVAGANVSTSWTLTLDNGAMPSVYSTSATGQAIGGLVGRLAENMSVINSYATGENITRAAGGTNNAFIGGLVGGGSKGSSVSNSYSSNKVSGNTAIGGITGGNIQGSGNFRVTDCFVIGALSSGVGAAGAGAIVGNTSNMNYSNNWRWEGFQFSNNITGGGTFNDPSGIHGGVQTARQLMWRVTYGAPSVGESVPPAGGGQYNPQSSRKTSWTFNANPWVWGDDVGSVSFPLLGLGSETPAVPFLYYLIGSITHQVYNGYRYVFYASEIFDISEMGDGANIGLQDFSFELIDLNLIYDDGIHLTYENVAGGDVRIILEIDDDHDIIVGQYAVRAILRVEQARQWSSGGLFVTPREIAIDGQVASRIWDGTTVATWETSPSLTGVLSQDENALVLYYGNPEFGDSAVGTYLYGHEVEEQALIFDQQFSLTGNRAENYTLAAPDFTAEIQSIDMSAVHFDMILGTTVPRVYDGTPFAEVDRRPQLNIYLDESDDMPIFTVYIDSDKVEYTDANVGEDKQVVDHVPFDISAFRHPAVDDVNLEILVQQIRVYEEQNQLFEDGVITPAPLRWVQGTVPIKTYDGTAYILEEHFNAIVWPSLTGFVKEEGQIFEELFSADHFDFGSFASTGPQFVGVADGHGNTISVLETGLAYDSPESGTRSLVWDVSAYQPFLDIDSQPEKEQILSNYILEGEPDLATEGWANHATWAPTAIVGQVIQPENIRIIPGTIKSREYDGTSVAEIDRMPQLRIIMDTAESGYIEEDFNTENFIQFDLNIWNTHFSSDGANPDINAGANAILWEPHGAEMEDWGNEYDEPNPGGEEDEFLKWNFEALINFTIGDGATPAAQLVRNRILNLSKMNLFGPMTNPDFAAQTFDRMVKDVNGELVQAPELSPDWTLEQAIVYTAYQLGWADHAGEAQGTQNFMADFRNYAAFAHRWVSNSPEARDIERAQIIPRQIFWSTGQVGSREYDTTAFVYSISDTEEVLLQEPGLQHLTGPALIEGDGIKPVSGWAEFTDPSVGLNKDVRAARHYNPNEDRHSIWKIERLEADEIGATKGVHNYVFVNTAEPLTQFMENPRLARQALERGILANVEVENIDGIDFSFIQPLFEVADIYELEIDNLAEDIQELRQGRVRKAFDGTITAFDFIEERAEFILSKTRPVIVETQQVGIYEVIDTPIVVGIHFDEESFTYFHEGVAPDLDVTHWWDTDADKPELIGNFDPEQWDDYEAYMEHVFKYVFNKQILISDVHPDNSNISFSEDFLANFNIQQVLPLGALNLPIIRPTIFEAPTFKASGEEGPFELYLGKIDPFVMDKEIVENGQVHIIPGWLEKEYDGTGDAPAELREDDWAVIEINVNPDWNDGEGLWLEIFYDYDGARFSEKNAGGFGGGYSPRHIIVDGLLLWSASNMGTDGYNYEVMEFVEEAVNFLLEQQDFYEGEIMPRPLTWSQGTAASRPFAVGDTGTTVARDTDDQLLVPRLQGILALDEKEFEVFTDQELIQIFSNLTFMDGNVPTDQIGEWMIAFDFEAPYSWIVDGVAAADNYLLPDEVPTFAPASITGSNIYFVESQELALLVVEREYDGTRDAGLVEDIYDVLVYFDGNSEDIETIQVRVRDVSFDNPDAGEEKALTIAAGGIEIVDDSHVFGEPALSNFYAAVKASFEENSVGTIRQRRVTWTEAQVADKVYDGTTVANIEGDMPELTRPVGLTGDAIVSVGDTRDDISVQAGQVEFDNPNVGSRAEKTVHITEDWTVLGQRWSNYILVNTDNTEVAEDAVLNPQIHAGAITPLWIGEKGTDNPEERDISELWTDVIDVTRQYDGTTEVYQGTKSDADFKDFLTLLSEIIIVTFDEADDVKVSLTAATVNFDERHVPDQNEERSIVIEGLANHEDNLNVRLTDAALDWIESRLFEGSIEPRVLQAGQGIFMPRAYTGNSYYFSNFENDDWKLVTLPPLVGRTNFHAEDRPVLVPQSRAEWHEAPRPQLLERDIDPASWTDPKNSGQYVITGLDWWIAGSIYDQRNFAVENQPTFLITIGEKDIENWDELIQMGLANSGHVEKVYDRTVSIIGVDDIQISAPQLTVTETSQTIEVDIEEWLLQFAQANVGDNIAVNLISVEAEEIIQQLQDYIDEVFGSGLIRLTSEFDIHSLFTGRITARELTISTGSLGSHTFTGNALSFSDFGLEYLHNQGRPELEGIIAGDEVLLPDAGVNQATWPDDAINVGLYDNVEGQGWTILEGEQAANYKLLAEPLLSFEITPAQLQNWEDLEQWAILESKGGVSKEYDGQVEIDLNKHVIAPSYRDNDGILQELDISLWGLSFAQADVDSELLIGNTEVALASLEALLTEDNLVLAENFNLSSIFEAVIEPRLVAWSQGQVADKVYDRNRSAQFKDSEHPKLIYAGSSAGEQVALVEVDKPYVTWNEGLIEFESAEIGANKIVSIMPDQWWTILDSSPQGTWNLNYRLVDEDGEELDLQAVEPIIQPTLSRAAITPIVLGTGEDEPIIIPLPDEENHGEDVEVETPIRNLQTWTSMQTIDLSREYDGTEIILSSFYLDHLSSSLLYLWSETESQALMLEVDDVHFAHRHTEVVQTNTILVENLRLANNQDFILTDKALEYLTQHLFSGEITPRQIHWNQLQVEDKYYDRTRTAVIVNDEIELIGRNDGRAGILTIDQEEVIVNKGGASFVDFNVHRDTQGQVIAQAVQAIGDWSIQGDMAGNYEIVAATGPQAFALPRFSALEPEFEPAVIRPRPIQFNGQIEMRKVFDRTADFNGNLEEHHIYVSLDNGPHNFTAVIEGVDPDDPNLAIMHIGAEDGTPNEVLHDDVAKSLSNFIGQQTVNGLPDANANIQSQYTAGLLEHNIEFGLRGAESGNYQLVGELPNIVTRISQAPGPDLSLAVESRGETAIRVQPANILQDNTPAPPEMSVLREADNDFTIVYTISDSPDMSRIESYSENPEIWQEGRDFEGLEADTTYYIFAQSIETRNHYQGPITEALSVRTSVPTLSRERIPALGDSAIAIGTLGLTLSASAIYLAKKRRKRSTDGGKRRK</sequence>
<keyword evidence="2" id="KW-0812">Transmembrane</keyword>
<dbReference type="RefSeq" id="WP_064305338.1">
    <property type="nucleotide sequence ID" value="NZ_CP141697.1"/>
</dbReference>
<evidence type="ECO:0000313" key="6">
    <source>
        <dbReference type="Proteomes" id="UP001456368"/>
    </source>
</evidence>
<proteinExistence type="predicted"/>
<feature type="transmembrane region" description="Helical" evidence="2">
    <location>
        <begin position="3468"/>
        <end position="3487"/>
    </location>
</feature>
<evidence type="ECO:0000256" key="2">
    <source>
        <dbReference type="SAM" id="Phobius"/>
    </source>
</evidence>
<name>A0ABZ2SHG6_9LACT</name>
<evidence type="ECO:0000256" key="1">
    <source>
        <dbReference type="SAM" id="MobiDB-lite"/>
    </source>
</evidence>
<feature type="domain" description="YDG" evidence="4">
    <location>
        <begin position="2129"/>
        <end position="2222"/>
    </location>
</feature>
<gene>
    <name evidence="5" type="ORF">VNN45_05150</name>
</gene>
<dbReference type="Pfam" id="PF18657">
    <property type="entry name" value="YDG"/>
    <property type="match status" value="1"/>
</dbReference>
<feature type="signal peptide" evidence="3">
    <location>
        <begin position="1"/>
        <end position="28"/>
    </location>
</feature>
<dbReference type="EMBL" id="CP141698">
    <property type="protein sequence ID" value="WYC68241.1"/>
    <property type="molecule type" value="Genomic_DNA"/>
</dbReference>
<protein>
    <submittedName>
        <fullName evidence="5">YDG domain-containing protein</fullName>
    </submittedName>
</protein>
<keyword evidence="2" id="KW-1133">Transmembrane helix</keyword>
<organism evidence="5 6">
    <name type="scientific">Lactococcus petauri</name>
    <dbReference type="NCBI Taxonomy" id="1940789"/>
    <lineage>
        <taxon>Bacteria</taxon>
        <taxon>Bacillati</taxon>
        <taxon>Bacillota</taxon>
        <taxon>Bacilli</taxon>
        <taxon>Lactobacillales</taxon>
        <taxon>Streptococcaceae</taxon>
        <taxon>Lactococcus</taxon>
    </lineage>
</organism>
<dbReference type="Gene3D" id="2.160.20.110">
    <property type="match status" value="3"/>
</dbReference>
<evidence type="ECO:0000256" key="3">
    <source>
        <dbReference type="SAM" id="SignalP"/>
    </source>
</evidence>
<evidence type="ECO:0000259" key="4">
    <source>
        <dbReference type="Pfam" id="PF18657"/>
    </source>
</evidence>
<feature type="compositionally biased region" description="Acidic residues" evidence="1">
    <location>
        <begin position="88"/>
        <end position="113"/>
    </location>
</feature>
<keyword evidence="2" id="KW-0472">Membrane</keyword>
<dbReference type="InterPro" id="IPR041248">
    <property type="entry name" value="YDG"/>
</dbReference>
<feature type="region of interest" description="Disordered" evidence="1">
    <location>
        <begin position="71"/>
        <end position="122"/>
    </location>
</feature>
<keyword evidence="6" id="KW-1185">Reference proteome</keyword>
<keyword evidence="3" id="KW-0732">Signal</keyword>
<accession>A0ABZ2SHG6</accession>
<evidence type="ECO:0000313" key="5">
    <source>
        <dbReference type="EMBL" id="WYC68241.1"/>
    </source>
</evidence>
<reference evidence="5 6" key="1">
    <citation type="submission" date="2023-12" db="EMBL/GenBank/DDBJ databases">
        <title>Redefining Piscine Lactococcosis.</title>
        <authorList>
            <person name="Heckman T.I."/>
            <person name="Yazdi Z."/>
            <person name="Older C.E."/>
            <person name="Griffin M.J."/>
            <person name="Waldbieser G.C."/>
            <person name="Chow A.M."/>
            <person name="Medina Silva I."/>
            <person name="Anenson K.M."/>
            <person name="Garcia J.C."/>
            <person name="LaFrentz B.R."/>
            <person name="Slavic D."/>
            <person name="Toohey-Kurth K.L."/>
            <person name="Yant P."/>
            <person name="Fritz H.M."/>
            <person name="Henderson E."/>
            <person name="McDowall R."/>
            <person name="Cai H."/>
            <person name="Adikson M."/>
            <person name="Soto E."/>
        </authorList>
    </citation>
    <scope>NUCLEOTIDE SEQUENCE [LARGE SCALE GENOMIC DNA]</scope>
    <source>
        <strain evidence="5 6">R21-91A</strain>
    </source>
</reference>
<feature type="chain" id="PRO_5045191901" evidence="3">
    <location>
        <begin position="29"/>
        <end position="3502"/>
    </location>
</feature>
<dbReference type="Proteomes" id="UP001456368">
    <property type="component" value="Chromosome"/>
</dbReference>